<keyword evidence="1" id="KW-1133">Transmembrane helix</keyword>
<proteinExistence type="predicted"/>
<keyword evidence="3" id="KW-1185">Reference proteome</keyword>
<evidence type="ECO:0000256" key="1">
    <source>
        <dbReference type="SAM" id="Phobius"/>
    </source>
</evidence>
<accession>A0AAD6SLI1</accession>
<feature type="non-terminal residue" evidence="2">
    <location>
        <position position="174"/>
    </location>
</feature>
<dbReference type="AlphaFoldDB" id="A0AAD6SLI1"/>
<keyword evidence="1" id="KW-0812">Transmembrane</keyword>
<dbReference type="Proteomes" id="UP001218188">
    <property type="component" value="Unassembled WGS sequence"/>
</dbReference>
<keyword evidence="1" id="KW-0472">Membrane</keyword>
<feature type="transmembrane region" description="Helical" evidence="1">
    <location>
        <begin position="151"/>
        <end position="171"/>
    </location>
</feature>
<dbReference type="EMBL" id="JARJCM010000119">
    <property type="protein sequence ID" value="KAJ7027807.1"/>
    <property type="molecule type" value="Genomic_DNA"/>
</dbReference>
<evidence type="ECO:0000313" key="2">
    <source>
        <dbReference type="EMBL" id="KAJ7027807.1"/>
    </source>
</evidence>
<evidence type="ECO:0000313" key="3">
    <source>
        <dbReference type="Proteomes" id="UP001218188"/>
    </source>
</evidence>
<organism evidence="2 3">
    <name type="scientific">Mycena alexandri</name>
    <dbReference type="NCBI Taxonomy" id="1745969"/>
    <lineage>
        <taxon>Eukaryota</taxon>
        <taxon>Fungi</taxon>
        <taxon>Dikarya</taxon>
        <taxon>Basidiomycota</taxon>
        <taxon>Agaricomycotina</taxon>
        <taxon>Agaricomycetes</taxon>
        <taxon>Agaricomycetidae</taxon>
        <taxon>Agaricales</taxon>
        <taxon>Marasmiineae</taxon>
        <taxon>Mycenaceae</taxon>
        <taxon>Mycena</taxon>
    </lineage>
</organism>
<reference evidence="2" key="1">
    <citation type="submission" date="2023-03" db="EMBL/GenBank/DDBJ databases">
        <title>Massive genome expansion in bonnet fungi (Mycena s.s.) driven by repeated elements and novel gene families across ecological guilds.</title>
        <authorList>
            <consortium name="Lawrence Berkeley National Laboratory"/>
            <person name="Harder C.B."/>
            <person name="Miyauchi S."/>
            <person name="Viragh M."/>
            <person name="Kuo A."/>
            <person name="Thoen E."/>
            <person name="Andreopoulos B."/>
            <person name="Lu D."/>
            <person name="Skrede I."/>
            <person name="Drula E."/>
            <person name="Henrissat B."/>
            <person name="Morin E."/>
            <person name="Kohler A."/>
            <person name="Barry K."/>
            <person name="LaButti K."/>
            <person name="Morin E."/>
            <person name="Salamov A."/>
            <person name="Lipzen A."/>
            <person name="Mereny Z."/>
            <person name="Hegedus B."/>
            <person name="Baldrian P."/>
            <person name="Stursova M."/>
            <person name="Weitz H."/>
            <person name="Taylor A."/>
            <person name="Grigoriev I.V."/>
            <person name="Nagy L.G."/>
            <person name="Martin F."/>
            <person name="Kauserud H."/>
        </authorList>
    </citation>
    <scope>NUCLEOTIDE SEQUENCE</scope>
    <source>
        <strain evidence="2">CBHHK200</strain>
    </source>
</reference>
<sequence length="174" mass="19187">MVSVVQARHRLLSNLFKIPLASPTSAVTTAFLLPASIPRTPNRTPTCPTTCSWGPQVRCMLVKDPGRMTGAARRTVVVQCIPRQNLLHRDHLPCRFRAPTISILHHRRHQLGCIRQCDPNSRGSAQSFHFECPDAESGCSGAARALLPSPLVFRCVLVAVVVLYPCLNTLFQLV</sequence>
<protein>
    <submittedName>
        <fullName evidence="2">Uncharacterized protein</fullName>
    </submittedName>
</protein>
<comment type="caution">
    <text evidence="2">The sequence shown here is derived from an EMBL/GenBank/DDBJ whole genome shotgun (WGS) entry which is preliminary data.</text>
</comment>
<gene>
    <name evidence="2" type="ORF">C8F04DRAFT_1399336</name>
</gene>
<name>A0AAD6SLI1_9AGAR</name>